<dbReference type="GO" id="GO:0016787">
    <property type="term" value="F:hydrolase activity"/>
    <property type="evidence" value="ECO:0007669"/>
    <property type="project" value="UniProtKB-UniRule"/>
</dbReference>
<proteinExistence type="inferred from homology"/>
<dbReference type="InterPro" id="IPR041802">
    <property type="entry name" value="MPP_YfcE"/>
</dbReference>
<dbReference type="EMBL" id="LILD01000001">
    <property type="protein sequence ID" value="KOO40113.1"/>
    <property type="molecule type" value="Genomic_DNA"/>
</dbReference>
<gene>
    <name evidence="4" type="ORF">AMD02_04415</name>
</gene>
<dbReference type="RefSeq" id="WP_010899210.1">
    <property type="nucleotide sequence ID" value="NZ_CP040441.1"/>
</dbReference>
<dbReference type="Gene3D" id="3.60.21.10">
    <property type="match status" value="1"/>
</dbReference>
<sequence length="169" mass="19323">MKLLILSDSHGWSDELKAVADKHRQEVDAIIHCGDSELPRDDRALEGMNIVRGNCDFGVDFPEDFIKTVGDFNVYVTHGHLYNVKMSYVSLTYRAEEVGAQLVCFGHSHVATSFQENGIVFVNPGSLRLPRNRKEQTYCLAYVRDDQIELTFLDRDGHEVTDLQRTYLR</sequence>
<evidence type="ECO:0000256" key="2">
    <source>
        <dbReference type="RuleBase" id="RU362039"/>
    </source>
</evidence>
<dbReference type="NCBIfam" id="TIGR00040">
    <property type="entry name" value="yfcE"/>
    <property type="match status" value="1"/>
</dbReference>
<comment type="caution">
    <text evidence="4">The sequence shown here is derived from an EMBL/GenBank/DDBJ whole genome shotgun (WGS) entry which is preliminary data.</text>
</comment>
<organism evidence="4">
    <name type="scientific">Halalkalibacterium halodurans</name>
    <name type="common">Bacillus halodurans</name>
    <dbReference type="NCBI Taxonomy" id="86665"/>
    <lineage>
        <taxon>Bacteria</taxon>
        <taxon>Bacillati</taxon>
        <taxon>Bacillota</taxon>
        <taxon>Bacilli</taxon>
        <taxon>Bacillales</taxon>
        <taxon>Bacillaceae</taxon>
        <taxon>Halalkalibacterium (ex Joshi et al. 2022)</taxon>
    </lineage>
</organism>
<dbReference type="Pfam" id="PF12850">
    <property type="entry name" value="Metallophos_2"/>
    <property type="match status" value="1"/>
</dbReference>
<dbReference type="AlphaFoldDB" id="A0A0M0KNZ8"/>
<reference evidence="4" key="1">
    <citation type="submission" date="2015-08" db="EMBL/GenBank/DDBJ databases">
        <title>Complete DNA Sequence of Pseudomonas syringae pv. actinidiae, the Causal Agent of Kiwifruit Canker Disease.</title>
        <authorList>
            <person name="Rikkerink E.H.A."/>
            <person name="Fineran P.C."/>
        </authorList>
    </citation>
    <scope>NUCLEOTIDE SEQUENCE</scope>
    <source>
        <strain evidence="4">DSM 13666</strain>
    </source>
</reference>
<evidence type="ECO:0000313" key="4">
    <source>
        <dbReference type="EMBL" id="KOO40113.1"/>
    </source>
</evidence>
<evidence type="ECO:0000259" key="3">
    <source>
        <dbReference type="Pfam" id="PF12850"/>
    </source>
</evidence>
<dbReference type="SUPFAM" id="SSF56300">
    <property type="entry name" value="Metallo-dependent phosphatases"/>
    <property type="match status" value="1"/>
</dbReference>
<dbReference type="PATRIC" id="fig|136160.3.peg.1152"/>
<name>A0A0M0KNZ8_ALKHA</name>
<dbReference type="InterPro" id="IPR024654">
    <property type="entry name" value="Calcineurin-like_PHP_lpxH"/>
</dbReference>
<dbReference type="GO" id="GO:0046872">
    <property type="term" value="F:metal ion binding"/>
    <property type="evidence" value="ECO:0007669"/>
    <property type="project" value="UniProtKB-KW"/>
</dbReference>
<dbReference type="GeneID" id="87598590"/>
<dbReference type="SMR" id="A0A0M0KNZ8"/>
<evidence type="ECO:0000256" key="1">
    <source>
        <dbReference type="ARBA" id="ARBA00008950"/>
    </source>
</evidence>
<feature type="domain" description="Calcineurin-like phosphoesterase" evidence="3">
    <location>
        <begin position="1"/>
        <end position="145"/>
    </location>
</feature>
<dbReference type="CDD" id="cd00841">
    <property type="entry name" value="MPP_YfcE"/>
    <property type="match status" value="1"/>
</dbReference>
<keyword evidence="2" id="KW-0479">Metal-binding</keyword>
<protein>
    <recommendedName>
        <fullName evidence="2">Phosphoesterase</fullName>
        <ecNumber evidence="2">3.1.4.-</ecNumber>
    </recommendedName>
</protein>
<dbReference type="InterPro" id="IPR029052">
    <property type="entry name" value="Metallo-depent_PP-like"/>
</dbReference>
<comment type="similarity">
    <text evidence="1 2">Belongs to the metallophosphoesterase superfamily. YfcE family.</text>
</comment>
<dbReference type="EC" id="3.1.4.-" evidence="2"/>
<dbReference type="PANTHER" id="PTHR11124">
    <property type="entry name" value="VACUOLAR SORTING PROTEIN VPS29"/>
    <property type="match status" value="1"/>
</dbReference>
<dbReference type="InterPro" id="IPR000979">
    <property type="entry name" value="Phosphodiesterase_MJ0936/Vps29"/>
</dbReference>
<accession>A0A0M0KNZ8</accession>
<comment type="cofactor">
    <cofactor evidence="2">
        <name>a divalent metal cation</name>
        <dbReference type="ChEBI" id="CHEBI:60240"/>
    </cofactor>
</comment>
<dbReference type="OMA" id="ICFGHSH"/>